<organism evidence="1 2">
    <name type="scientific">Aureibaculum marinum</name>
    <dbReference type="NCBI Taxonomy" id="2487930"/>
    <lineage>
        <taxon>Bacteria</taxon>
        <taxon>Pseudomonadati</taxon>
        <taxon>Bacteroidota</taxon>
        <taxon>Flavobacteriia</taxon>
        <taxon>Flavobacteriales</taxon>
        <taxon>Flavobacteriaceae</taxon>
        <taxon>Aureibaculum</taxon>
    </lineage>
</organism>
<evidence type="ECO:0000313" key="1">
    <source>
        <dbReference type="EMBL" id="RPD96171.1"/>
    </source>
</evidence>
<proteinExistence type="predicted"/>
<accession>A0A3N4NIX4</accession>
<reference evidence="1 2" key="1">
    <citation type="submission" date="2018-11" db="EMBL/GenBank/DDBJ databases">
        <title>Aureibaculum marinum gen. nov., sp. nov., a member of the family Flavobacteriaceae isolated from the Bohai Sea.</title>
        <authorList>
            <person name="Ji X."/>
        </authorList>
    </citation>
    <scope>NUCLEOTIDE SEQUENCE [LARGE SCALE GENOMIC DNA]</scope>
    <source>
        <strain evidence="1 2">BH-SD17</strain>
    </source>
</reference>
<gene>
    <name evidence="1" type="ORF">EGM88_10405</name>
</gene>
<protein>
    <submittedName>
        <fullName evidence="1">Uncharacterized protein</fullName>
    </submittedName>
</protein>
<feature type="non-terminal residue" evidence="1">
    <location>
        <position position="1"/>
    </location>
</feature>
<evidence type="ECO:0000313" key="2">
    <source>
        <dbReference type="Proteomes" id="UP000270856"/>
    </source>
</evidence>
<dbReference type="EMBL" id="RPFJ01000012">
    <property type="protein sequence ID" value="RPD96171.1"/>
    <property type="molecule type" value="Genomic_DNA"/>
</dbReference>
<keyword evidence="2" id="KW-1185">Reference proteome</keyword>
<dbReference type="Proteomes" id="UP000270856">
    <property type="component" value="Unassembled WGS sequence"/>
</dbReference>
<sequence length="110" mass="12667">FTRNMVIIFLYARCEKLSAPCGENLTTKNTTARTEFTRNMKVNISLCSLWTTLVPFVVKKQPPLLYLIPLTNFIQDYHLTTINCKLFLNFAAKSKLLSELLQTQINISYS</sequence>
<dbReference type="AlphaFoldDB" id="A0A3N4NIX4"/>
<name>A0A3N4NIX4_9FLAO</name>
<comment type="caution">
    <text evidence="1">The sequence shown here is derived from an EMBL/GenBank/DDBJ whole genome shotgun (WGS) entry which is preliminary data.</text>
</comment>